<name>A0A7L1EV53_OENON</name>
<dbReference type="Pfam" id="PF07686">
    <property type="entry name" value="V-set"/>
    <property type="match status" value="1"/>
</dbReference>
<dbReference type="Proteomes" id="UP000565754">
    <property type="component" value="Unassembled WGS sequence"/>
</dbReference>
<accession>A0A7L1EV53</accession>
<evidence type="ECO:0000256" key="3">
    <source>
        <dbReference type="ARBA" id="ARBA00023319"/>
    </source>
</evidence>
<organism evidence="5 6">
    <name type="scientific">Oenanthe oenanthe</name>
    <name type="common">Northern wheatear</name>
    <dbReference type="NCBI Taxonomy" id="279966"/>
    <lineage>
        <taxon>Eukaryota</taxon>
        <taxon>Metazoa</taxon>
        <taxon>Chordata</taxon>
        <taxon>Craniata</taxon>
        <taxon>Vertebrata</taxon>
        <taxon>Euteleostomi</taxon>
        <taxon>Archelosauria</taxon>
        <taxon>Archosauria</taxon>
        <taxon>Dinosauria</taxon>
        <taxon>Saurischia</taxon>
        <taxon>Theropoda</taxon>
        <taxon>Coelurosauria</taxon>
        <taxon>Aves</taxon>
        <taxon>Neognathae</taxon>
        <taxon>Neoaves</taxon>
        <taxon>Telluraves</taxon>
        <taxon>Australaves</taxon>
        <taxon>Passeriformes</taxon>
        <taxon>Muscicapidae</taxon>
        <taxon>Oenanthe</taxon>
    </lineage>
</organism>
<feature type="domain" description="Ig-like" evidence="4">
    <location>
        <begin position="18"/>
        <end position="114"/>
    </location>
</feature>
<dbReference type="GO" id="GO:0001817">
    <property type="term" value="P:regulation of cytokine production"/>
    <property type="evidence" value="ECO:0007669"/>
    <property type="project" value="TreeGrafter"/>
</dbReference>
<evidence type="ECO:0000313" key="5">
    <source>
        <dbReference type="EMBL" id="NXM92798.1"/>
    </source>
</evidence>
<dbReference type="PANTHER" id="PTHR24100">
    <property type="entry name" value="BUTYROPHILIN"/>
    <property type="match status" value="1"/>
</dbReference>
<dbReference type="Gene3D" id="2.60.40.10">
    <property type="entry name" value="Immunoglobulins"/>
    <property type="match status" value="1"/>
</dbReference>
<dbReference type="InterPro" id="IPR003599">
    <property type="entry name" value="Ig_sub"/>
</dbReference>
<evidence type="ECO:0000256" key="1">
    <source>
        <dbReference type="ARBA" id="ARBA00004370"/>
    </source>
</evidence>
<evidence type="ECO:0000259" key="4">
    <source>
        <dbReference type="PROSITE" id="PS50835"/>
    </source>
</evidence>
<keyword evidence="6" id="KW-1185">Reference proteome</keyword>
<dbReference type="GO" id="GO:0005102">
    <property type="term" value="F:signaling receptor binding"/>
    <property type="evidence" value="ECO:0007669"/>
    <property type="project" value="TreeGrafter"/>
</dbReference>
<sequence length="123" mass="13326">AGAVELRVPEEPVLALFGQDATLRCSFSPDADFSVAELSLIWQLTDTQGLVHGFSGGRDRLQGQGRGYANRTSLFYDQLALGNVSLLLRRVQIADEGSFTCFVRVRDHDRAAVTLQVAGEEGG</sequence>
<dbReference type="GO" id="GO:0009897">
    <property type="term" value="C:external side of plasma membrane"/>
    <property type="evidence" value="ECO:0007669"/>
    <property type="project" value="TreeGrafter"/>
</dbReference>
<gene>
    <name evidence="5" type="primary">Cd276</name>
    <name evidence="5" type="ORF">OENOEN_R11567</name>
</gene>
<feature type="non-terminal residue" evidence="5">
    <location>
        <position position="1"/>
    </location>
</feature>
<dbReference type="InterPro" id="IPR036179">
    <property type="entry name" value="Ig-like_dom_sf"/>
</dbReference>
<dbReference type="PANTHER" id="PTHR24100:SF155">
    <property type="entry name" value="CD276 ANTIGEN"/>
    <property type="match status" value="1"/>
</dbReference>
<dbReference type="AlphaFoldDB" id="A0A7L1EV53"/>
<feature type="non-terminal residue" evidence="5">
    <location>
        <position position="123"/>
    </location>
</feature>
<dbReference type="InterPro" id="IPR007110">
    <property type="entry name" value="Ig-like_dom"/>
</dbReference>
<dbReference type="SMART" id="SM00409">
    <property type="entry name" value="IG"/>
    <property type="match status" value="1"/>
</dbReference>
<proteinExistence type="predicted"/>
<evidence type="ECO:0000313" key="6">
    <source>
        <dbReference type="Proteomes" id="UP000565754"/>
    </source>
</evidence>
<reference evidence="5 6" key="1">
    <citation type="submission" date="2019-09" db="EMBL/GenBank/DDBJ databases">
        <title>Bird 10,000 Genomes (B10K) Project - Family phase.</title>
        <authorList>
            <person name="Zhang G."/>
        </authorList>
    </citation>
    <scope>NUCLEOTIDE SEQUENCE [LARGE SCALE GENOMIC DNA]</scope>
    <source>
        <strain evidence="5">B10K-DU-001-74</strain>
        <tissue evidence="5">Muscle</tissue>
    </source>
</reference>
<dbReference type="FunFam" id="2.60.40.10:FF:000438">
    <property type="entry name" value="CD276 antigen"/>
    <property type="match status" value="1"/>
</dbReference>
<keyword evidence="3" id="KW-0393">Immunoglobulin domain</keyword>
<dbReference type="InterPro" id="IPR050504">
    <property type="entry name" value="IgSF_BTN/MOG"/>
</dbReference>
<dbReference type="EMBL" id="VXBF01027059">
    <property type="protein sequence ID" value="NXM92798.1"/>
    <property type="molecule type" value="Genomic_DNA"/>
</dbReference>
<dbReference type="PROSITE" id="PS50835">
    <property type="entry name" value="IG_LIKE"/>
    <property type="match status" value="1"/>
</dbReference>
<protein>
    <submittedName>
        <fullName evidence="5">CD276 protein</fullName>
    </submittedName>
</protein>
<dbReference type="InterPro" id="IPR013106">
    <property type="entry name" value="Ig_V-set"/>
</dbReference>
<dbReference type="GO" id="GO:0050852">
    <property type="term" value="P:T cell receptor signaling pathway"/>
    <property type="evidence" value="ECO:0007669"/>
    <property type="project" value="TreeGrafter"/>
</dbReference>
<keyword evidence="2" id="KW-0472">Membrane</keyword>
<comment type="subcellular location">
    <subcellularLocation>
        <location evidence="1">Membrane</location>
    </subcellularLocation>
</comment>
<evidence type="ECO:0000256" key="2">
    <source>
        <dbReference type="ARBA" id="ARBA00023136"/>
    </source>
</evidence>
<dbReference type="SUPFAM" id="SSF48726">
    <property type="entry name" value="Immunoglobulin"/>
    <property type="match status" value="1"/>
</dbReference>
<dbReference type="InterPro" id="IPR013783">
    <property type="entry name" value="Ig-like_fold"/>
</dbReference>
<comment type="caution">
    <text evidence="5">The sequence shown here is derived from an EMBL/GenBank/DDBJ whole genome shotgun (WGS) entry which is preliminary data.</text>
</comment>